<keyword evidence="3" id="KW-1185">Reference proteome</keyword>
<evidence type="ECO:0000313" key="3">
    <source>
        <dbReference type="Proteomes" id="UP000306102"/>
    </source>
</evidence>
<evidence type="ECO:0000256" key="1">
    <source>
        <dbReference type="SAM" id="MobiDB-lite"/>
    </source>
</evidence>
<protein>
    <submittedName>
        <fullName evidence="2">Uncharacterized protein</fullName>
    </submittedName>
</protein>
<dbReference type="PANTHER" id="PTHR33735">
    <property type="entry name" value="EXPRESSED PROTEIN"/>
    <property type="match status" value="1"/>
</dbReference>
<comment type="caution">
    <text evidence="2">The sequence shown here is derived from an EMBL/GenBank/DDBJ whole genome shotgun (WGS) entry which is preliminary data.</text>
</comment>
<accession>A0A4S4EW00</accession>
<evidence type="ECO:0000313" key="2">
    <source>
        <dbReference type="EMBL" id="THG20714.1"/>
    </source>
</evidence>
<proteinExistence type="predicted"/>
<feature type="compositionally biased region" description="Basic and acidic residues" evidence="1">
    <location>
        <begin position="1"/>
        <end position="21"/>
    </location>
</feature>
<feature type="region of interest" description="Disordered" evidence="1">
    <location>
        <begin position="1"/>
        <end position="25"/>
    </location>
</feature>
<dbReference type="EMBL" id="SDRB02001765">
    <property type="protein sequence ID" value="THG20714.1"/>
    <property type="molecule type" value="Genomic_DNA"/>
</dbReference>
<dbReference type="Proteomes" id="UP000306102">
    <property type="component" value="Unassembled WGS sequence"/>
</dbReference>
<name>A0A4S4EW00_CAMSN</name>
<organism evidence="2 3">
    <name type="scientific">Camellia sinensis var. sinensis</name>
    <name type="common">China tea</name>
    <dbReference type="NCBI Taxonomy" id="542762"/>
    <lineage>
        <taxon>Eukaryota</taxon>
        <taxon>Viridiplantae</taxon>
        <taxon>Streptophyta</taxon>
        <taxon>Embryophyta</taxon>
        <taxon>Tracheophyta</taxon>
        <taxon>Spermatophyta</taxon>
        <taxon>Magnoliopsida</taxon>
        <taxon>eudicotyledons</taxon>
        <taxon>Gunneridae</taxon>
        <taxon>Pentapetalae</taxon>
        <taxon>asterids</taxon>
        <taxon>Ericales</taxon>
        <taxon>Theaceae</taxon>
        <taxon>Camellia</taxon>
    </lineage>
</organism>
<sequence length="237" mass="26421">MLYDSKGIEERPKSNPKDVENGKGLTLGEKLRMLYRYRLCTPNRSQPQQQHQLRHRDAWLSKFSYGDHSMHRGLRSMITAANSRISSTPATTDMVTKHDNNNVQPSVPPPPSKPGFPTWVKWLLGSILTLVLPFGKKKWEKLLLLEGEVEAVVEEVEIVAKVVEKVATMAEKVSADVAEKLPDNGILKEAALFVENVSTATAKDAELTENFIHKGDLTDLGTMVEPVIDKIIHSKGT</sequence>
<dbReference type="AlphaFoldDB" id="A0A4S4EW00"/>
<dbReference type="PANTHER" id="PTHR33735:SF10">
    <property type="entry name" value="EXPRESSED PROTEIN"/>
    <property type="match status" value="1"/>
</dbReference>
<reference evidence="2 3" key="1">
    <citation type="journal article" date="2018" name="Proc. Natl. Acad. Sci. U.S.A.">
        <title>Draft genome sequence of Camellia sinensis var. sinensis provides insights into the evolution of the tea genome and tea quality.</title>
        <authorList>
            <person name="Wei C."/>
            <person name="Yang H."/>
            <person name="Wang S."/>
            <person name="Zhao J."/>
            <person name="Liu C."/>
            <person name="Gao L."/>
            <person name="Xia E."/>
            <person name="Lu Y."/>
            <person name="Tai Y."/>
            <person name="She G."/>
            <person name="Sun J."/>
            <person name="Cao H."/>
            <person name="Tong W."/>
            <person name="Gao Q."/>
            <person name="Li Y."/>
            <person name="Deng W."/>
            <person name="Jiang X."/>
            <person name="Wang W."/>
            <person name="Chen Q."/>
            <person name="Zhang S."/>
            <person name="Li H."/>
            <person name="Wu J."/>
            <person name="Wang P."/>
            <person name="Li P."/>
            <person name="Shi C."/>
            <person name="Zheng F."/>
            <person name="Jian J."/>
            <person name="Huang B."/>
            <person name="Shan D."/>
            <person name="Shi M."/>
            <person name="Fang C."/>
            <person name="Yue Y."/>
            <person name="Li F."/>
            <person name="Li D."/>
            <person name="Wei S."/>
            <person name="Han B."/>
            <person name="Jiang C."/>
            <person name="Yin Y."/>
            <person name="Xia T."/>
            <person name="Zhang Z."/>
            <person name="Bennetzen J.L."/>
            <person name="Zhao S."/>
            <person name="Wan X."/>
        </authorList>
    </citation>
    <scope>NUCLEOTIDE SEQUENCE [LARGE SCALE GENOMIC DNA]</scope>
    <source>
        <strain evidence="3">cv. Shuchazao</strain>
        <tissue evidence="2">Leaf</tissue>
    </source>
</reference>
<gene>
    <name evidence="2" type="ORF">TEA_005821</name>
</gene>